<evidence type="ECO:0000313" key="16">
    <source>
        <dbReference type="EMBL" id="KAG6959468.1"/>
    </source>
</evidence>
<dbReference type="OrthoDB" id="6612291at2759"/>
<evidence type="ECO:0000256" key="10">
    <source>
        <dbReference type="ARBA" id="ARBA00044668"/>
    </source>
</evidence>
<comment type="catalytic activity">
    <reaction evidence="11">
        <text>D-fructose(out) = D-fructose(in)</text>
        <dbReference type="Rhea" id="RHEA:60372"/>
        <dbReference type="ChEBI" id="CHEBI:37721"/>
    </reaction>
    <physiologicalReaction direction="left-to-right" evidence="11">
        <dbReference type="Rhea" id="RHEA:60373"/>
    </physiologicalReaction>
</comment>
<keyword evidence="3 13" id="KW-0812">Transmembrane</keyword>
<dbReference type="PROSITE" id="PS00216">
    <property type="entry name" value="SUGAR_TRANSPORT_1"/>
    <property type="match status" value="3"/>
</dbReference>
<feature type="transmembrane region" description="Helical" evidence="13">
    <location>
        <begin position="1268"/>
        <end position="1289"/>
    </location>
</feature>
<feature type="transmembrane region" description="Helical" evidence="13">
    <location>
        <begin position="458"/>
        <end position="477"/>
    </location>
</feature>
<evidence type="ECO:0000313" key="17">
    <source>
        <dbReference type="Proteomes" id="UP000688947"/>
    </source>
</evidence>
<feature type="transmembrane region" description="Helical" evidence="13">
    <location>
        <begin position="674"/>
        <end position="692"/>
    </location>
</feature>
<dbReference type="PROSITE" id="PS00217">
    <property type="entry name" value="SUGAR_TRANSPORT_2"/>
    <property type="match status" value="2"/>
</dbReference>
<evidence type="ECO:0000256" key="11">
    <source>
        <dbReference type="ARBA" id="ARBA00044710"/>
    </source>
</evidence>
<feature type="transmembrane region" description="Helical" evidence="13">
    <location>
        <begin position="435"/>
        <end position="452"/>
    </location>
</feature>
<dbReference type="PANTHER" id="PTHR48022:SF2">
    <property type="entry name" value="PLASTIDIC GLUCOSE TRANSPORTER 4"/>
    <property type="match status" value="1"/>
</dbReference>
<evidence type="ECO:0000256" key="13">
    <source>
        <dbReference type="SAM" id="Phobius"/>
    </source>
</evidence>
<organism evidence="16 17">
    <name type="scientific">Phytophthora cactorum</name>
    <dbReference type="NCBI Taxonomy" id="29920"/>
    <lineage>
        <taxon>Eukaryota</taxon>
        <taxon>Sar</taxon>
        <taxon>Stramenopiles</taxon>
        <taxon>Oomycota</taxon>
        <taxon>Peronosporomycetes</taxon>
        <taxon>Peronosporales</taxon>
        <taxon>Peronosporaceae</taxon>
        <taxon>Phytophthora</taxon>
    </lineage>
</organism>
<comment type="subcellular location">
    <subcellularLocation>
        <location evidence="1">Membrane</location>
        <topology evidence="1">Multi-pass membrane protein</topology>
    </subcellularLocation>
</comment>
<evidence type="ECO:0000256" key="8">
    <source>
        <dbReference type="ARBA" id="ARBA00044656"/>
    </source>
</evidence>
<evidence type="ECO:0000259" key="15">
    <source>
        <dbReference type="PROSITE" id="PS50850"/>
    </source>
</evidence>
<dbReference type="VEuPathDB" id="FungiDB:PC110_g2851"/>
<feature type="transmembrane region" description="Helical" evidence="13">
    <location>
        <begin position="768"/>
        <end position="790"/>
    </location>
</feature>
<dbReference type="InterPro" id="IPR003663">
    <property type="entry name" value="Sugar/inositol_transpt"/>
</dbReference>
<comment type="catalytic activity">
    <reaction evidence="7">
        <text>D-glucose(out) = D-glucose(in)</text>
        <dbReference type="Rhea" id="RHEA:60376"/>
        <dbReference type="ChEBI" id="CHEBI:4167"/>
    </reaction>
    <physiologicalReaction direction="left-to-right" evidence="7">
        <dbReference type="Rhea" id="RHEA:60377"/>
    </physiologicalReaction>
</comment>
<accession>A0A8T1UBT8</accession>
<dbReference type="GO" id="GO:0016020">
    <property type="term" value="C:membrane"/>
    <property type="evidence" value="ECO:0007669"/>
    <property type="project" value="UniProtKB-SubCell"/>
</dbReference>
<feature type="transmembrane region" description="Helical" evidence="13">
    <location>
        <begin position="963"/>
        <end position="985"/>
    </location>
</feature>
<dbReference type="Proteomes" id="UP000688947">
    <property type="component" value="Unassembled WGS sequence"/>
</dbReference>
<proteinExistence type="predicted"/>
<feature type="transmembrane region" description="Helical" evidence="13">
    <location>
        <begin position="554"/>
        <end position="571"/>
    </location>
</feature>
<comment type="catalytic activity">
    <reaction evidence="10">
        <text>D-glucosamine(out) = D-glucosamine(in)</text>
        <dbReference type="Rhea" id="RHEA:78423"/>
        <dbReference type="ChEBI" id="CHEBI:58723"/>
    </reaction>
    <physiologicalReaction direction="left-to-right" evidence="10">
        <dbReference type="Rhea" id="RHEA:78424"/>
    </physiologicalReaction>
</comment>
<dbReference type="InterPro" id="IPR020846">
    <property type="entry name" value="MFS_dom"/>
</dbReference>
<feature type="transmembrane region" description="Helical" evidence="13">
    <location>
        <begin position="935"/>
        <end position="956"/>
    </location>
</feature>
<feature type="transmembrane region" description="Helical" evidence="13">
    <location>
        <begin position="704"/>
        <end position="722"/>
    </location>
</feature>
<feature type="transmembrane region" description="Helical" evidence="13">
    <location>
        <begin position="1024"/>
        <end position="1046"/>
    </location>
</feature>
<dbReference type="InterPro" id="IPR005828">
    <property type="entry name" value="MFS_sugar_transport-like"/>
</dbReference>
<dbReference type="PROSITE" id="PS50850">
    <property type="entry name" value="MFS"/>
    <property type="match status" value="2"/>
</dbReference>
<evidence type="ECO:0000256" key="5">
    <source>
        <dbReference type="ARBA" id="ARBA00023136"/>
    </source>
</evidence>
<feature type="transmembrane region" description="Helical" evidence="13">
    <location>
        <begin position="1198"/>
        <end position="1221"/>
    </location>
</feature>
<comment type="catalytic activity">
    <reaction evidence="6">
        <text>D-galactose(in) = D-galactose(out)</text>
        <dbReference type="Rhea" id="RHEA:34915"/>
        <dbReference type="ChEBI" id="CHEBI:4139"/>
    </reaction>
    <physiologicalReaction direction="right-to-left" evidence="6">
        <dbReference type="Rhea" id="RHEA:34917"/>
    </physiologicalReaction>
</comment>
<gene>
    <name evidence="16" type="ORF">JG687_00008770</name>
</gene>
<comment type="catalytic activity">
    <reaction evidence="9">
        <text>D-mannose(out) = D-mannose(in)</text>
        <dbReference type="Rhea" id="RHEA:78391"/>
        <dbReference type="ChEBI" id="CHEBI:4208"/>
    </reaction>
    <physiologicalReaction direction="left-to-right" evidence="9">
        <dbReference type="Rhea" id="RHEA:78392"/>
    </physiologicalReaction>
</comment>
<comment type="caution">
    <text evidence="16">The sequence shown here is derived from an EMBL/GenBank/DDBJ whole genome shotgun (WGS) entry which is preliminary data.</text>
</comment>
<dbReference type="VEuPathDB" id="FungiDB:PC110_g3124"/>
<evidence type="ECO:0000256" key="7">
    <source>
        <dbReference type="ARBA" id="ARBA00044648"/>
    </source>
</evidence>
<feature type="signal peptide" evidence="14">
    <location>
        <begin position="1"/>
        <end position="22"/>
    </location>
</feature>
<feature type="transmembrane region" description="Helical" evidence="13">
    <location>
        <begin position="872"/>
        <end position="889"/>
    </location>
</feature>
<feature type="transmembrane region" description="Helical" evidence="13">
    <location>
        <begin position="520"/>
        <end position="542"/>
    </location>
</feature>
<feature type="transmembrane region" description="Helical" evidence="13">
    <location>
        <begin position="1058"/>
        <end position="1075"/>
    </location>
</feature>
<evidence type="ECO:0000256" key="12">
    <source>
        <dbReference type="ARBA" id="ARBA00044780"/>
    </source>
</evidence>
<name>A0A8T1UBT8_9STRA</name>
<sequence>MTLPKTLFSIFSLVVAFQGASGIEYTDTGIAIVGTTEPLNVNVTAGTSREDLISYEFASYIAVHFAGFNLPEGDSVVISSPDDNVTVSHTYTGRGRDQTGTFIASFVSGNSVTVTYTSVGIVGAGQGYRITGFSRGYPTMQHESVCGDGDQSLPAKCYAPGTNLSDGLPEAYTKAQAVARLLINGTYLCTGWLGGSEGHLFTNHHCFEQEDWALTTDIEFAAESSSCSEQCETQLGCPGKLVATTSTLIADSEDIDYSVVQLPDCVDLSPYGYLQMRESGPVVNESIYVPQHPDGYAKRIVSTTDNGDSTTVLSVGQDGNCGTEQVGHDADTQGGSSGSPLIASSDNLVVGIHHCGGCANTAIDVRTVLTDLASKNITIKNLVASENVGQSSPPAQTYAIIVCMFASLGGFFFGYDQGVTSGVLIMDSFTVWYNMVYNLGCLVGALIGGYVADRFGRRATIFSAGILFCVGTCWLCLTPSQEHTMIYFARIVQGFGVGNSSFSLPLFGSEMAPKELRGRLSGLMAIPVTFGQWLANLVNILAENTAQGWRISNAVSMIPPIIVMLGIFCVPESPRWTYQHKGRETALSVLKRLRRTDNVREELDAIGAQITEEETGNKGLRGLWEPSIRRRVIIAMTIQLGQQATGINLIMTYGSMIFKDITGAVWTPLHGPCAVGMVIGHLFAAILFSAVCDGNVDNAGCPTVGGWLICIGTAFFVFSYSVSWGSLPWIYCSEIFPLNVRASAVSMSTAANWVGGAVMTEVVKLFPYMNINGVFFLFAGLTVLFIYFFCPETKGILLEDVDGLFDRGYSTTTSPSFVEVKTPDEKHFLPVVPEDIFTTHCHVTKLWFHMAPSVNVHSFHDADTPTTGSTRYAIIVCAFASLGGFFFGYDQGVTSGVLIMDSFLNDYCVGWHNFTYDDCTRSSSDLPGEWTTFTVWYNMVYNLGCLVGALIGGYIADRFGRRATIFSAGVLFCIGTTWVCLNPAQDHTLMYLARIVQGFGVGNSSFSLPLFGSEMAPKELRGRLSGLMVLPVTFGQWLANLINILVMDDSNGWRISNAVAMIPPVIVMCGIFCVPESPRWTYQQKGREEAEAVLKRLRQTDDVHHELEAIGDQISQEETGNKGMAGLWEPTVRRRVFIAMALQLGQQATGINPIMTYGSLIFKDITGAGIYASLLLSGVNCLSTTPGLMWLDKYGRRYMAMIGAVGMVIGHLFAAILFTAICDGNVDDSGCPKVGGWFICFGTAFFVFSYAVSWGALPWIYCSEIFPLNVRASAVSVATAANWIGGAAMTEVVKLFPYMNINGVFFMFAGLALLCGLFIYFYCPETKGILLEDIETLFSRSNNTATTPSYVAVKTPVAATDKSPVAMA</sequence>
<dbReference type="InterPro" id="IPR050360">
    <property type="entry name" value="MFS_Sugar_Transporters"/>
</dbReference>
<dbReference type="Pfam" id="PF00083">
    <property type="entry name" value="Sugar_tr"/>
    <property type="match status" value="3"/>
</dbReference>
<evidence type="ECO:0000256" key="9">
    <source>
        <dbReference type="ARBA" id="ARBA00044662"/>
    </source>
</evidence>
<evidence type="ECO:0000256" key="3">
    <source>
        <dbReference type="ARBA" id="ARBA00022692"/>
    </source>
</evidence>
<comment type="catalytic activity">
    <reaction evidence="8">
        <text>D-xylose(out) = D-xylose(in)</text>
        <dbReference type="Rhea" id="RHEA:78427"/>
        <dbReference type="ChEBI" id="CHEBI:53455"/>
    </reaction>
    <physiologicalReaction direction="left-to-right" evidence="8">
        <dbReference type="Rhea" id="RHEA:78428"/>
    </physiologicalReaction>
</comment>
<feature type="transmembrane region" description="Helical" evidence="13">
    <location>
        <begin position="632"/>
        <end position="654"/>
    </location>
</feature>
<evidence type="ECO:0000256" key="2">
    <source>
        <dbReference type="ARBA" id="ARBA00011738"/>
    </source>
</evidence>
<evidence type="ECO:0000256" key="14">
    <source>
        <dbReference type="SAM" id="SignalP"/>
    </source>
</evidence>
<comment type="subunit">
    <text evidence="2">Homodimer.</text>
</comment>
<protein>
    <recommendedName>
        <fullName evidence="12">Hexose transporter 1</fullName>
    </recommendedName>
</protein>
<reference evidence="16" key="1">
    <citation type="submission" date="2021-01" db="EMBL/GenBank/DDBJ databases">
        <title>Phytophthora aleatoria, a newly-described species from Pinus radiata is distinct from Phytophthora cactorum isolates based on comparative genomics.</title>
        <authorList>
            <person name="Mcdougal R."/>
            <person name="Panda P."/>
            <person name="Williams N."/>
            <person name="Studholme D.J."/>
        </authorList>
    </citation>
    <scope>NUCLEOTIDE SEQUENCE</scope>
    <source>
        <strain evidence="16">NZFS 3830</strain>
    </source>
</reference>
<evidence type="ECO:0000256" key="1">
    <source>
        <dbReference type="ARBA" id="ARBA00004141"/>
    </source>
</evidence>
<feature type="transmembrane region" description="Helical" evidence="13">
    <location>
        <begin position="395"/>
        <end position="415"/>
    </location>
</feature>
<feature type="domain" description="Major facilitator superfamily (MFS) profile" evidence="15">
    <location>
        <begin position="382"/>
        <end position="794"/>
    </location>
</feature>
<dbReference type="NCBIfam" id="TIGR00879">
    <property type="entry name" value="SP"/>
    <property type="match status" value="1"/>
</dbReference>
<dbReference type="Pfam" id="PF13365">
    <property type="entry name" value="Trypsin_2"/>
    <property type="match status" value="1"/>
</dbReference>
<dbReference type="EMBL" id="JAENGZ010000434">
    <property type="protein sequence ID" value="KAG6959468.1"/>
    <property type="molecule type" value="Genomic_DNA"/>
</dbReference>
<keyword evidence="4 13" id="KW-1133">Transmembrane helix</keyword>
<feature type="transmembrane region" description="Helical" evidence="13">
    <location>
        <begin position="1301"/>
        <end position="1323"/>
    </location>
</feature>
<dbReference type="InterPro" id="IPR005829">
    <property type="entry name" value="Sugar_transporter_CS"/>
</dbReference>
<feature type="chain" id="PRO_5035846739" description="Hexose transporter 1" evidence="14">
    <location>
        <begin position="23"/>
        <end position="1368"/>
    </location>
</feature>
<evidence type="ECO:0000256" key="4">
    <source>
        <dbReference type="ARBA" id="ARBA00022989"/>
    </source>
</evidence>
<dbReference type="VEuPathDB" id="FungiDB:PC110_g2849"/>
<dbReference type="GO" id="GO:0005351">
    <property type="term" value="F:carbohydrate:proton symporter activity"/>
    <property type="evidence" value="ECO:0007669"/>
    <property type="project" value="TreeGrafter"/>
</dbReference>
<dbReference type="FunFam" id="1.20.1250.20:FF:000129">
    <property type="entry name" value="Major Facilitator Superfamily (MFS)"/>
    <property type="match status" value="1"/>
</dbReference>
<keyword evidence="5 13" id="KW-0472">Membrane</keyword>
<evidence type="ECO:0000256" key="6">
    <source>
        <dbReference type="ARBA" id="ARBA00044637"/>
    </source>
</evidence>
<feature type="domain" description="Major facilitator superfamily (MFS) profile" evidence="15">
    <location>
        <begin position="876"/>
        <end position="1327"/>
    </location>
</feature>
<dbReference type="PANTHER" id="PTHR48022">
    <property type="entry name" value="PLASTIDIC GLUCOSE TRANSPORTER 4"/>
    <property type="match status" value="1"/>
</dbReference>
<keyword evidence="14" id="KW-0732">Signal</keyword>
<feature type="transmembrane region" description="Helical" evidence="13">
    <location>
        <begin position="1236"/>
        <end position="1261"/>
    </location>
</feature>
<feature type="transmembrane region" description="Helical" evidence="13">
    <location>
        <begin position="991"/>
        <end position="1012"/>
    </location>
</feature>